<evidence type="ECO:0000256" key="2">
    <source>
        <dbReference type="NCBIfam" id="TIGR04378"/>
    </source>
</evidence>
<dbReference type="EC" id="5.3.1.30" evidence="2"/>
<dbReference type="InterPro" id="IPR021120">
    <property type="entry name" value="KduI/IolB_isomerase"/>
</dbReference>
<organism evidence="3 4">
    <name type="scientific">Calditerricola satsumensis</name>
    <dbReference type="NCBI Taxonomy" id="373054"/>
    <lineage>
        <taxon>Bacteria</taxon>
        <taxon>Bacillati</taxon>
        <taxon>Bacillota</taxon>
        <taxon>Bacilli</taxon>
        <taxon>Bacillales</taxon>
        <taxon>Bacillaceae</taxon>
        <taxon>Calditerricola</taxon>
    </lineage>
</organism>
<reference evidence="3" key="2">
    <citation type="submission" date="2020-09" db="EMBL/GenBank/DDBJ databases">
        <authorList>
            <person name="Sun Q."/>
            <person name="Ohkuma M."/>
        </authorList>
    </citation>
    <scope>NUCLEOTIDE SEQUENCE</scope>
    <source>
        <strain evidence="3">JCM 14719</strain>
    </source>
</reference>
<protein>
    <recommendedName>
        <fullName evidence="2">5-deoxy-glucuronate isomerase</fullName>
        <ecNumber evidence="2">5.3.1.30</ecNumber>
    </recommendedName>
</protein>
<keyword evidence="4" id="KW-1185">Reference proteome</keyword>
<dbReference type="AlphaFoldDB" id="A0A8J3B700"/>
<dbReference type="InterPro" id="IPR011051">
    <property type="entry name" value="RmlC_Cupin_sf"/>
</dbReference>
<dbReference type="RefSeq" id="WP_373288412.1">
    <property type="nucleotide sequence ID" value="NZ_BMOF01000016.1"/>
</dbReference>
<accession>A0A8J3B700</accession>
<dbReference type="InterPro" id="IPR014710">
    <property type="entry name" value="RmlC-like_jellyroll"/>
</dbReference>
<dbReference type="PIRSF" id="PIRSF036628">
    <property type="entry name" value="IolB"/>
    <property type="match status" value="1"/>
</dbReference>
<dbReference type="GO" id="GO:0102482">
    <property type="term" value="F:5-deoxy-D-glucuronate isomerase activity"/>
    <property type="evidence" value="ECO:0007669"/>
    <property type="project" value="UniProtKB-EC"/>
</dbReference>
<reference evidence="3" key="1">
    <citation type="journal article" date="2014" name="Int. J. Syst. Evol. Microbiol.">
        <title>Complete genome sequence of Corynebacterium casei LMG S-19264T (=DSM 44701T), isolated from a smear-ripened cheese.</title>
        <authorList>
            <consortium name="US DOE Joint Genome Institute (JGI-PGF)"/>
            <person name="Walter F."/>
            <person name="Albersmeier A."/>
            <person name="Kalinowski J."/>
            <person name="Ruckert C."/>
        </authorList>
    </citation>
    <scope>NUCLEOTIDE SEQUENCE</scope>
    <source>
        <strain evidence="3">JCM 14719</strain>
    </source>
</reference>
<dbReference type="SUPFAM" id="SSF51182">
    <property type="entry name" value="RmlC-like cupins"/>
    <property type="match status" value="1"/>
</dbReference>
<dbReference type="NCBIfam" id="TIGR04378">
    <property type="entry name" value="myo_inos_iolB"/>
    <property type="match status" value="1"/>
</dbReference>
<evidence type="ECO:0000313" key="3">
    <source>
        <dbReference type="EMBL" id="GGJ98720.1"/>
    </source>
</evidence>
<sequence>MAKRKHLPDLIVKSRPTPDETGCVVNVTPETAGWAYVGFAVYRLAEGQTLRYDTADREACLVFVAGRAAVRAGDAAWPEVGERMSPFDGPPHAVYVPPRTAVHLEALTDVEVAVCTAPGRGTHPPRRIGPDDVAVEVRGEGVTERRIHHILPETAPADSLLVVEVLTPAGHWSSWPPHKHDRHDPPRETALEETYYYKIRPQQGFAIQRVYTADGALDATLTVRDGETVLVPCGYHPVAAPPGSDVYYLNVMAGPVRQWRIRFDPDYEGLLEGSMPRE</sequence>
<keyword evidence="1 3" id="KW-0413">Isomerase</keyword>
<dbReference type="Gene3D" id="2.60.120.10">
    <property type="entry name" value="Jelly Rolls"/>
    <property type="match status" value="2"/>
</dbReference>
<comment type="caution">
    <text evidence="3">The sequence shown here is derived from an EMBL/GenBank/DDBJ whole genome shotgun (WGS) entry which is preliminary data.</text>
</comment>
<dbReference type="EMBL" id="BMOF01000016">
    <property type="protein sequence ID" value="GGJ98720.1"/>
    <property type="molecule type" value="Genomic_DNA"/>
</dbReference>
<dbReference type="PANTHER" id="PTHR39193:SF1">
    <property type="entry name" value="5-DEOXY-GLUCURONATE ISOMERASE"/>
    <property type="match status" value="1"/>
</dbReference>
<evidence type="ECO:0000256" key="1">
    <source>
        <dbReference type="ARBA" id="ARBA00023235"/>
    </source>
</evidence>
<dbReference type="Pfam" id="PF04962">
    <property type="entry name" value="KduI"/>
    <property type="match status" value="1"/>
</dbReference>
<dbReference type="InterPro" id="IPR024203">
    <property type="entry name" value="Deoxy-glucuronate_isom_IolB"/>
</dbReference>
<gene>
    <name evidence="3" type="ORF">GCM10007043_10860</name>
</gene>
<dbReference type="PANTHER" id="PTHR39193">
    <property type="entry name" value="5-DEOXY-GLUCURONATE ISOMERASE"/>
    <property type="match status" value="1"/>
</dbReference>
<proteinExistence type="predicted"/>
<dbReference type="GO" id="GO:0019310">
    <property type="term" value="P:inositol catabolic process"/>
    <property type="evidence" value="ECO:0007669"/>
    <property type="project" value="UniProtKB-UniRule"/>
</dbReference>
<dbReference type="GO" id="GO:0008880">
    <property type="term" value="F:glucuronate isomerase activity"/>
    <property type="evidence" value="ECO:0007669"/>
    <property type="project" value="InterPro"/>
</dbReference>
<name>A0A8J3B700_9BACI</name>
<evidence type="ECO:0000313" key="4">
    <source>
        <dbReference type="Proteomes" id="UP000637720"/>
    </source>
</evidence>
<dbReference type="Proteomes" id="UP000637720">
    <property type="component" value="Unassembled WGS sequence"/>
</dbReference>